<evidence type="ECO:0000313" key="3">
    <source>
        <dbReference type="Proteomes" id="UP001243977"/>
    </source>
</evidence>
<evidence type="ECO:0000256" key="1">
    <source>
        <dbReference type="SAM" id="MobiDB-lite"/>
    </source>
</evidence>
<proteinExistence type="predicted"/>
<dbReference type="Proteomes" id="UP001243977">
    <property type="component" value="Segment"/>
</dbReference>
<accession>A0AA49F9Q0</accession>
<feature type="region of interest" description="Disordered" evidence="1">
    <location>
        <begin position="21"/>
        <end position="69"/>
    </location>
</feature>
<name>A0AA49F9Q0_9CAUD</name>
<dbReference type="EMBL" id="OQ938592">
    <property type="protein sequence ID" value="WIC90215.1"/>
    <property type="molecule type" value="Genomic_DNA"/>
</dbReference>
<keyword evidence="3" id="KW-1185">Reference proteome</keyword>
<sequence length="69" mass="7568">MALLLVQLGPYQWAIESRLGRVSRETEEPEVAEMDAATDVDDPAPTWPTGFSRNPDPTSPAEEDPDGLE</sequence>
<evidence type="ECO:0000313" key="2">
    <source>
        <dbReference type="EMBL" id="WIC90215.1"/>
    </source>
</evidence>
<protein>
    <submittedName>
        <fullName evidence="2">Uncharacterized protein</fullName>
    </submittedName>
</protein>
<reference evidence="2" key="1">
    <citation type="submission" date="2023-05" db="EMBL/GenBank/DDBJ databases">
        <authorList>
            <person name="Barden S."/>
            <person name="Berber-Pulido R."/>
            <person name="Bursulaya I."/>
            <person name="Chawla E."/>
            <person name="Critzer N.A."/>
            <person name="Dawson N.R."/>
            <person name="Deal M.M."/>
            <person name="Douglas K.A."/>
            <person name="Estampa J.P."/>
            <person name="Gowdy G.A."/>
            <person name="Hamid B."/>
            <person name="Hernandez E.R."/>
            <person name="Hoang R.L."/>
            <person name="Hughes A.L."/>
            <person name="Kim C.J."/>
            <person name="Kretschmer T.O."/>
            <person name="Le V.D."/>
            <person name="Li A."/>
            <person name="Li M."/>
            <person name="Lim J.M."/>
            <person name="Martin K.B."/>
            <person name="Martinez D.M."/>
            <person name="Nguyen A.H."/>
            <person name="Okumura J.H."/>
            <person name="Ortiz-Gomez D.E."/>
            <person name="Pan C."/>
            <person name="Pisipati K.L."/>
            <person name="Reyimjan D."/>
            <person name="Robles A."/>
            <person name="Rodriguez J.F."/>
            <person name="Sacristan A."/>
            <person name="Scriven S.P."/>
            <person name="Smith S.M."/>
            <person name="Tosasuk K."/>
            <person name="Tran K.A."/>
            <person name="Unanwa N.C."/>
            <person name="Vajragiri S."/>
            <person name="Vanderpool L.R."/>
            <person name="Vu T.T."/>
            <person name="Wang X."/>
            <person name="Wu F."/>
            <person name="Zhu Y.A."/>
            <person name="Nguyen M."/>
            <person name="Stephenson J.C."/>
            <person name="Zorawik M."/>
            <person name="Garza D.R."/>
            <person name="Reputana M.J."/>
            <person name="Al Banaa F.A."/>
            <person name="Reddi K."/>
            <person name="Freise A.C."/>
            <person name="Furlong K.P."/>
            <person name="Rudner A.D."/>
            <person name="Beyer A.R."/>
            <person name="Chong R.A."/>
            <person name="Edgington N.P."/>
            <person name="Garcia Costas A.M."/>
            <person name="Gibb B.P."/>
            <person name="Klyczek K.K."/>
            <person name="Swerdlow S.J."/>
            <person name="Garlena R.A."/>
            <person name="Russell D.A."/>
            <person name="Jacobs-Sera D."/>
            <person name="Hatfull G.F."/>
        </authorList>
    </citation>
    <scope>NUCLEOTIDE SEQUENCE</scope>
</reference>
<feature type="compositionally biased region" description="Acidic residues" evidence="1">
    <location>
        <begin position="27"/>
        <end position="42"/>
    </location>
</feature>
<organism evidence="2 3">
    <name type="scientific">Arthrobacter phage VroomVroom</name>
    <dbReference type="NCBI Taxonomy" id="3049371"/>
    <lineage>
        <taxon>Viruses</taxon>
        <taxon>Duplodnaviria</taxon>
        <taxon>Heunggongvirae</taxon>
        <taxon>Uroviricota</taxon>
        <taxon>Caudoviricetes</taxon>
        <taxon>Casidaviridae</taxon>
        <taxon>Hilgardvirus</taxon>
        <taxon>Hilgardvirus vroomvroom</taxon>
    </lineage>
</organism>
<gene>
    <name evidence="2" type="primary">66</name>
    <name evidence="2" type="ORF">SEA_VROOMVROOM_66</name>
</gene>